<dbReference type="RefSeq" id="XP_041285979.1">
    <property type="nucleotide sequence ID" value="XM_041434421.1"/>
</dbReference>
<evidence type="ECO:0000313" key="3">
    <source>
        <dbReference type="Proteomes" id="UP000823399"/>
    </source>
</evidence>
<name>A0A9P7EUZ6_9AGAM</name>
<feature type="region of interest" description="Disordered" evidence="1">
    <location>
        <begin position="112"/>
        <end position="135"/>
    </location>
</feature>
<reference evidence="2" key="1">
    <citation type="journal article" date="2020" name="New Phytol.">
        <title>Comparative genomics reveals dynamic genome evolution in host specialist ectomycorrhizal fungi.</title>
        <authorList>
            <person name="Lofgren L.A."/>
            <person name="Nguyen N.H."/>
            <person name="Vilgalys R."/>
            <person name="Ruytinx J."/>
            <person name="Liao H.L."/>
            <person name="Branco S."/>
            <person name="Kuo A."/>
            <person name="LaButti K."/>
            <person name="Lipzen A."/>
            <person name="Andreopoulos W."/>
            <person name="Pangilinan J."/>
            <person name="Riley R."/>
            <person name="Hundley H."/>
            <person name="Na H."/>
            <person name="Barry K."/>
            <person name="Grigoriev I.V."/>
            <person name="Stajich J.E."/>
            <person name="Kennedy P.G."/>
        </authorList>
    </citation>
    <scope>NUCLEOTIDE SEQUENCE</scope>
    <source>
        <strain evidence="2">FC423</strain>
    </source>
</reference>
<feature type="non-terminal residue" evidence="2">
    <location>
        <position position="1"/>
    </location>
</feature>
<accession>A0A9P7EUZ6</accession>
<feature type="region of interest" description="Disordered" evidence="1">
    <location>
        <begin position="177"/>
        <end position="226"/>
    </location>
</feature>
<gene>
    <name evidence="2" type="ORF">F5147DRAFT_658328</name>
</gene>
<dbReference type="EMBL" id="JABBWM010000109">
    <property type="protein sequence ID" value="KAG2089727.1"/>
    <property type="molecule type" value="Genomic_DNA"/>
</dbReference>
<dbReference type="AlphaFoldDB" id="A0A9P7EUZ6"/>
<dbReference type="GeneID" id="64696680"/>
<evidence type="ECO:0000256" key="1">
    <source>
        <dbReference type="SAM" id="MobiDB-lite"/>
    </source>
</evidence>
<dbReference type="OrthoDB" id="2686722at2759"/>
<keyword evidence="3" id="KW-1185">Reference proteome</keyword>
<proteinExistence type="predicted"/>
<protein>
    <submittedName>
        <fullName evidence="2">Uncharacterized protein</fullName>
    </submittedName>
</protein>
<organism evidence="2 3">
    <name type="scientific">Suillus discolor</name>
    <dbReference type="NCBI Taxonomy" id="1912936"/>
    <lineage>
        <taxon>Eukaryota</taxon>
        <taxon>Fungi</taxon>
        <taxon>Dikarya</taxon>
        <taxon>Basidiomycota</taxon>
        <taxon>Agaricomycotina</taxon>
        <taxon>Agaricomycetes</taxon>
        <taxon>Agaricomycetidae</taxon>
        <taxon>Boletales</taxon>
        <taxon>Suillineae</taxon>
        <taxon>Suillaceae</taxon>
        <taxon>Suillus</taxon>
    </lineage>
</organism>
<dbReference type="Proteomes" id="UP000823399">
    <property type="component" value="Unassembled WGS sequence"/>
</dbReference>
<feature type="compositionally biased region" description="Polar residues" evidence="1">
    <location>
        <begin position="123"/>
        <end position="135"/>
    </location>
</feature>
<evidence type="ECO:0000313" key="2">
    <source>
        <dbReference type="EMBL" id="KAG2089727.1"/>
    </source>
</evidence>
<comment type="caution">
    <text evidence="2">The sequence shown here is derived from an EMBL/GenBank/DDBJ whole genome shotgun (WGS) entry which is preliminary data.</text>
</comment>
<sequence length="277" mass="29969">MTPSDIANEALNSTLEAVQPLMKRCMKLKESDPTALIFSNEIARRVAKDLKLYGGAATSFSPQLLSCAAVIRQHSKAGAFVSLPDWNSMVDNDPRIKTHPWFHKTVGYRPPPPAYPDAEPEPSMSSSTVPAEPNSTRGTLVIASKAPDLIQSLHVVPEVQPSIAELLPPAAPVVEPLISGGNTPTCQPQKRKLETNGSEPEPSLVPQKPVEKRRRKFASDEEGNGATGTIHVKVTFRALLCLLLMALSVKARNPVAPTATSPSEIVDERGFWDAESR</sequence>